<dbReference type="STRING" id="1231336.L248_2180"/>
<dbReference type="Proteomes" id="UP000030647">
    <property type="component" value="Unassembled WGS sequence"/>
</dbReference>
<reference evidence="2" key="1">
    <citation type="journal article" date="2013" name="Genome Announc.">
        <title>Whole-Genome Sequencing of Lactobacillus shenzhenensis Strain LY-73T.</title>
        <authorList>
            <person name="Lin Z."/>
            <person name="Liu Z."/>
            <person name="Yang R."/>
            <person name="Zou Y."/>
            <person name="Wan D."/>
            <person name="Chen J."/>
            <person name="Guo M."/>
            <person name="Zhao J."/>
            <person name="Fang C."/>
            <person name="Yang R."/>
            <person name="Liu F."/>
        </authorList>
    </citation>
    <scope>NUCLEOTIDE SEQUENCE [LARGE SCALE GENOMIC DNA]</scope>
    <source>
        <strain evidence="2">LY-73</strain>
    </source>
</reference>
<proteinExistence type="predicted"/>
<keyword evidence="2" id="KW-1185">Reference proteome</keyword>
<evidence type="ECO:0000313" key="2">
    <source>
        <dbReference type="Proteomes" id="UP000030647"/>
    </source>
</evidence>
<dbReference type="EMBL" id="KI271614">
    <property type="protein sequence ID" value="ERL63763.1"/>
    <property type="molecule type" value="Genomic_DNA"/>
</dbReference>
<gene>
    <name evidence="1" type="ORF">L248_2180</name>
</gene>
<evidence type="ECO:0000313" key="1">
    <source>
        <dbReference type="EMBL" id="ERL63763.1"/>
    </source>
</evidence>
<sequence length="132" mass="15146">MRGAFQALQWLDVLIIDPGAEESTTYPQIDLSIPNLYDKPEYKNADQIQLTLYCDIYARKDEYMEVQDLANKALSSLRHLSIAEYPIRTVSFSGRSMIDHSMAEELQRVNLIIDYKVIQSALLGRFLNTEKG</sequence>
<dbReference type="HOGENOM" id="CLU_1914416_0_0_9"/>
<name>U4TPE0_9LACO</name>
<dbReference type="AlphaFoldDB" id="U4TPE0"/>
<protein>
    <submittedName>
        <fullName evidence="1">Uncharacterized protein</fullName>
    </submittedName>
</protein>
<organism evidence="1 2">
    <name type="scientific">Schleiferilactobacillus shenzhenensis LY-73</name>
    <dbReference type="NCBI Taxonomy" id="1231336"/>
    <lineage>
        <taxon>Bacteria</taxon>
        <taxon>Bacillati</taxon>
        <taxon>Bacillota</taxon>
        <taxon>Bacilli</taxon>
        <taxon>Lactobacillales</taxon>
        <taxon>Lactobacillaceae</taxon>
        <taxon>Schleiferilactobacillus</taxon>
    </lineage>
</organism>
<accession>U4TPE0</accession>
<dbReference type="eggNOG" id="ENOG5030BP2">
    <property type="taxonomic scope" value="Bacteria"/>
</dbReference>